<dbReference type="SUPFAM" id="SSF102522">
    <property type="entry name" value="Bacterial fluorinating enzyme, N-terminal domain"/>
    <property type="match status" value="1"/>
</dbReference>
<dbReference type="Gene3D" id="2.40.30.90">
    <property type="entry name" value="Bacterial fluorinating enzyme like"/>
    <property type="match status" value="1"/>
</dbReference>
<dbReference type="EMBL" id="PYGA01000003">
    <property type="protein sequence ID" value="PSK99652.1"/>
    <property type="molecule type" value="Genomic_DNA"/>
</dbReference>
<dbReference type="Proteomes" id="UP000240542">
    <property type="component" value="Unassembled WGS sequence"/>
</dbReference>
<dbReference type="PIRSF" id="PIRSF006779">
    <property type="entry name" value="UCP006779"/>
    <property type="match status" value="1"/>
</dbReference>
<sequence>MSDLAGYSYLSFLTDYGRADGFVAVCHGQMLLHAPRARVIDITHDVPPGDIRRGAAVLAEAVADLPPGVHVAVVDPGVGTERRSVAVAAGGHVLVGPDNGLLAWAADTLGGGDAAVELTEPALWRHPVSATFHGRDVYAPVGARIAAGLPVAAAGRPLPAADLRRLPDPVRTTGRGTAEGEVHTIDRFGNCQLSLRGTDIAAMCATGAAALALHAHGTVRVLPLARTFGDAGPGELLLLTDSAGRLAVAENGGSAACTLGLAVADRVGLTLAPDR</sequence>
<dbReference type="Pfam" id="PF01887">
    <property type="entry name" value="SAM_HAT_N"/>
    <property type="match status" value="1"/>
</dbReference>
<evidence type="ECO:0000259" key="4">
    <source>
        <dbReference type="Pfam" id="PF20257"/>
    </source>
</evidence>
<dbReference type="RefSeq" id="WP_106582027.1">
    <property type="nucleotide sequence ID" value="NZ_PYGA01000003.1"/>
</dbReference>
<dbReference type="SUPFAM" id="SSF101852">
    <property type="entry name" value="Bacterial fluorinating enzyme, C-terminal domain"/>
    <property type="match status" value="1"/>
</dbReference>
<gene>
    <name evidence="5" type="ORF">CLV63_103378</name>
</gene>
<dbReference type="PANTHER" id="PTHR35092:SF1">
    <property type="entry name" value="CHLORINASE MJ1651"/>
    <property type="match status" value="1"/>
</dbReference>
<feature type="domain" description="S-adenosyl-l-methionine hydroxide adenosyltransferase N-terminal" evidence="3">
    <location>
        <begin position="11"/>
        <end position="153"/>
    </location>
</feature>
<dbReference type="InterPro" id="IPR023227">
    <property type="entry name" value="SAM_OH_AdoTrfase_C_sf"/>
</dbReference>
<reference evidence="5 6" key="1">
    <citation type="submission" date="2018-03" db="EMBL/GenBank/DDBJ databases">
        <title>Genomic Encyclopedia of Archaeal and Bacterial Type Strains, Phase II (KMG-II): from individual species to whole genera.</title>
        <authorList>
            <person name="Goeker M."/>
        </authorList>
    </citation>
    <scope>NUCLEOTIDE SEQUENCE [LARGE SCALE GENOMIC DNA]</scope>
    <source>
        <strain evidence="5 6">DSM 45312</strain>
    </source>
</reference>
<evidence type="ECO:0000256" key="1">
    <source>
        <dbReference type="ARBA" id="ARBA00022691"/>
    </source>
</evidence>
<proteinExistence type="inferred from homology"/>
<dbReference type="AlphaFoldDB" id="A0A2P8DR05"/>
<protein>
    <recommendedName>
        <fullName evidence="7">SAM-dependent chlorinase/fluorinase</fullName>
    </recommendedName>
</protein>
<keyword evidence="6" id="KW-1185">Reference proteome</keyword>
<evidence type="ECO:0000313" key="5">
    <source>
        <dbReference type="EMBL" id="PSK99652.1"/>
    </source>
</evidence>
<evidence type="ECO:0008006" key="7">
    <source>
        <dbReference type="Google" id="ProtNLM"/>
    </source>
</evidence>
<comment type="caution">
    <text evidence="5">The sequence shown here is derived from an EMBL/GenBank/DDBJ whole genome shotgun (WGS) entry which is preliminary data.</text>
</comment>
<feature type="domain" description="S-adenosyl-l-methionine hydroxide adenosyltransferase C-terminal" evidence="4">
    <location>
        <begin position="180"/>
        <end position="267"/>
    </location>
</feature>
<dbReference type="InterPro" id="IPR046470">
    <property type="entry name" value="SAM_HAT_C"/>
</dbReference>
<dbReference type="Gene3D" id="3.40.50.10790">
    <property type="entry name" value="S-adenosyl-l-methionine hydroxide adenosyltransferase, N-terminal"/>
    <property type="match status" value="1"/>
</dbReference>
<dbReference type="InterPro" id="IPR002747">
    <property type="entry name" value="SAM_OH_AdoTrfase"/>
</dbReference>
<evidence type="ECO:0000256" key="2">
    <source>
        <dbReference type="ARBA" id="ARBA00024035"/>
    </source>
</evidence>
<dbReference type="PANTHER" id="PTHR35092">
    <property type="entry name" value="CHLORINASE MJ1651"/>
    <property type="match status" value="1"/>
</dbReference>
<evidence type="ECO:0000313" key="6">
    <source>
        <dbReference type="Proteomes" id="UP000240542"/>
    </source>
</evidence>
<evidence type="ECO:0000259" key="3">
    <source>
        <dbReference type="Pfam" id="PF01887"/>
    </source>
</evidence>
<keyword evidence="1" id="KW-0949">S-adenosyl-L-methionine</keyword>
<dbReference type="InterPro" id="IPR046469">
    <property type="entry name" value="SAM_HAT_N"/>
</dbReference>
<dbReference type="InterPro" id="IPR023228">
    <property type="entry name" value="SAM_OH_AdoTrfase_N_sf"/>
</dbReference>
<accession>A0A2P8DR05</accession>
<dbReference type="Pfam" id="PF20257">
    <property type="entry name" value="SAM_HAT_C"/>
    <property type="match status" value="1"/>
</dbReference>
<comment type="similarity">
    <text evidence="2">Belongs to the SAM hydrolase / SAM-dependent halogenase family.</text>
</comment>
<name>A0A2P8DR05_9ACTN</name>
<organism evidence="5 6">
    <name type="scientific">Murinocardiopsis flavida</name>
    <dbReference type="NCBI Taxonomy" id="645275"/>
    <lineage>
        <taxon>Bacteria</taxon>
        <taxon>Bacillati</taxon>
        <taxon>Actinomycetota</taxon>
        <taxon>Actinomycetes</taxon>
        <taxon>Streptosporangiales</taxon>
        <taxon>Nocardiopsidaceae</taxon>
        <taxon>Murinocardiopsis</taxon>
    </lineage>
</organism>
<dbReference type="OrthoDB" id="9792195at2"/>